<reference evidence="3" key="1">
    <citation type="submission" date="2017-05" db="EMBL/GenBank/DDBJ databases">
        <authorList>
            <person name="Rodrigo-Torres L."/>
            <person name="Arahal R. D."/>
            <person name="Lucena T."/>
        </authorList>
    </citation>
    <scope>NUCLEOTIDE SEQUENCE [LARGE SCALE GENOMIC DNA]</scope>
    <source>
        <strain evidence="3">CECT 8868</strain>
    </source>
</reference>
<sequence length="246" mass="27605">MVQLAEHFESKDRGTHSEWARQQRWFIKARQDTERREKVQDRLEDDLAALAAEVIMATQAQLAALEVKLDSYDEATVTALMENQELLDVVNARIEAMLNQAYVMEDGRRVFRTEDGQQVFDEHGTEVGATELDPQMIDSSLPTWEMFSSDIEQQRALETQRTEILDYQEQLDAARDQIAEGEISEADLEALDADLLDAMPDAVRSYAGIEAHAPTPGSTSQFNAPTALEPIPNLIAENSILPPSPF</sequence>
<feature type="coiled-coil region" evidence="1">
    <location>
        <begin position="157"/>
        <end position="184"/>
    </location>
</feature>
<gene>
    <name evidence="2" type="ORF">OCA8868_03167</name>
</gene>
<proteinExistence type="predicted"/>
<evidence type="ECO:0000313" key="3">
    <source>
        <dbReference type="Proteomes" id="UP000203464"/>
    </source>
</evidence>
<dbReference type="OrthoDB" id="7879560at2"/>
<dbReference type="EMBL" id="FXYD01000006">
    <property type="protein sequence ID" value="SMX44533.1"/>
    <property type="molecule type" value="Genomic_DNA"/>
</dbReference>
<evidence type="ECO:0000313" key="2">
    <source>
        <dbReference type="EMBL" id="SMX44533.1"/>
    </source>
</evidence>
<accession>A0A238KNY0</accession>
<keyword evidence="1" id="KW-0175">Coiled coil</keyword>
<organism evidence="2 3">
    <name type="scientific">Octadecabacter ascidiaceicola</name>
    <dbReference type="NCBI Taxonomy" id="1655543"/>
    <lineage>
        <taxon>Bacteria</taxon>
        <taxon>Pseudomonadati</taxon>
        <taxon>Pseudomonadota</taxon>
        <taxon>Alphaproteobacteria</taxon>
        <taxon>Rhodobacterales</taxon>
        <taxon>Roseobacteraceae</taxon>
        <taxon>Octadecabacter</taxon>
    </lineage>
</organism>
<evidence type="ECO:0000256" key="1">
    <source>
        <dbReference type="SAM" id="Coils"/>
    </source>
</evidence>
<name>A0A238KNY0_9RHOB</name>
<dbReference type="Proteomes" id="UP000203464">
    <property type="component" value="Unassembled WGS sequence"/>
</dbReference>
<dbReference type="RefSeq" id="WP_093997510.1">
    <property type="nucleotide sequence ID" value="NZ_FXYD01000006.1"/>
</dbReference>
<keyword evidence="3" id="KW-1185">Reference proteome</keyword>
<protein>
    <submittedName>
        <fullName evidence="2">Uncharacterized protein</fullName>
    </submittedName>
</protein>
<dbReference type="AlphaFoldDB" id="A0A238KNY0"/>